<dbReference type="OrthoDB" id="5599874at2759"/>
<accession>A0A9P6H250</accession>
<sequence length="363" mass="38883">MLAGPSSASTSTASSHRLLYRGALELPDSYMVLDGLSFTLAFDSGERGNTSVTSTPSGKSKLDLLENPLALALENGSFNAKVYIHPLSTLTQLYFDNLLCSSPVNADSGRTECGHGGLCAELLSDTRSPVDAQCSSEILIYGYLESRDQAPTASPQSSATPPELSLVARRIVPAPSVPPPVMRLPRPDDPTPRKPPLVIFGKKTGQSQRAASSKHREPEPEDSSLKRGKEITKNLPPKAGSVKGLGRSSSFRIPDDVFGSTPLAASTLSVKGKGKGKIEGLSGEQFETLNKAEVKKSAVKFLSKYGITKEDPEFKEVFGFVYRGASFALRSCIRSEVISTNLIDKCADMHARMYVRGDGSVVK</sequence>
<dbReference type="InterPro" id="IPR041260">
    <property type="entry name" value="Sld7_C"/>
</dbReference>
<gene>
    <name evidence="3" type="ORF">BJ322DRAFT_1114652</name>
</gene>
<comment type="caution">
    <text evidence="3">The sequence shown here is derived from an EMBL/GenBank/DDBJ whole genome shotgun (WGS) entry which is preliminary data.</text>
</comment>
<dbReference type="Proteomes" id="UP000736335">
    <property type="component" value="Unassembled WGS sequence"/>
</dbReference>
<evidence type="ECO:0000256" key="1">
    <source>
        <dbReference type="SAM" id="MobiDB-lite"/>
    </source>
</evidence>
<feature type="region of interest" description="Disordered" evidence="1">
    <location>
        <begin position="175"/>
        <end position="247"/>
    </location>
</feature>
<dbReference type="EMBL" id="WIUZ02000026">
    <property type="protein sequence ID" value="KAF9777886.1"/>
    <property type="molecule type" value="Genomic_DNA"/>
</dbReference>
<reference evidence="3" key="1">
    <citation type="journal article" date="2020" name="Nat. Commun.">
        <title>Large-scale genome sequencing of mycorrhizal fungi provides insights into the early evolution of symbiotic traits.</title>
        <authorList>
            <person name="Miyauchi S."/>
            <person name="Kiss E."/>
            <person name="Kuo A."/>
            <person name="Drula E."/>
            <person name="Kohler A."/>
            <person name="Sanchez-Garcia M."/>
            <person name="Morin E."/>
            <person name="Andreopoulos B."/>
            <person name="Barry K.W."/>
            <person name="Bonito G."/>
            <person name="Buee M."/>
            <person name="Carver A."/>
            <person name="Chen C."/>
            <person name="Cichocki N."/>
            <person name="Clum A."/>
            <person name="Culley D."/>
            <person name="Crous P.W."/>
            <person name="Fauchery L."/>
            <person name="Girlanda M."/>
            <person name="Hayes R.D."/>
            <person name="Keri Z."/>
            <person name="LaButti K."/>
            <person name="Lipzen A."/>
            <person name="Lombard V."/>
            <person name="Magnuson J."/>
            <person name="Maillard F."/>
            <person name="Murat C."/>
            <person name="Nolan M."/>
            <person name="Ohm R.A."/>
            <person name="Pangilinan J."/>
            <person name="Pereira M.F."/>
            <person name="Perotto S."/>
            <person name="Peter M."/>
            <person name="Pfister S."/>
            <person name="Riley R."/>
            <person name="Sitrit Y."/>
            <person name="Stielow J.B."/>
            <person name="Szollosi G."/>
            <person name="Zifcakova L."/>
            <person name="Stursova M."/>
            <person name="Spatafora J.W."/>
            <person name="Tedersoo L."/>
            <person name="Vaario L.M."/>
            <person name="Yamada A."/>
            <person name="Yan M."/>
            <person name="Wang P."/>
            <person name="Xu J."/>
            <person name="Bruns T."/>
            <person name="Baldrian P."/>
            <person name="Vilgalys R."/>
            <person name="Dunand C."/>
            <person name="Henrissat B."/>
            <person name="Grigoriev I.V."/>
            <person name="Hibbett D."/>
            <person name="Nagy L.G."/>
            <person name="Martin F.M."/>
        </authorList>
    </citation>
    <scope>NUCLEOTIDE SEQUENCE</scope>
    <source>
        <strain evidence="3">UH-Tt-Lm1</strain>
    </source>
</reference>
<evidence type="ECO:0000313" key="4">
    <source>
        <dbReference type="Proteomes" id="UP000736335"/>
    </source>
</evidence>
<protein>
    <recommendedName>
        <fullName evidence="2">Sld7 C-terminal domain-containing protein</fullName>
    </recommendedName>
</protein>
<feature type="compositionally biased region" description="Basic and acidic residues" evidence="1">
    <location>
        <begin position="214"/>
        <end position="232"/>
    </location>
</feature>
<keyword evidence="4" id="KW-1185">Reference proteome</keyword>
<feature type="domain" description="Sld7 C-terminal" evidence="2">
    <location>
        <begin position="289"/>
        <end position="355"/>
    </location>
</feature>
<dbReference type="Pfam" id="PF18596">
    <property type="entry name" value="Sld7_C"/>
    <property type="match status" value="1"/>
</dbReference>
<organism evidence="3 4">
    <name type="scientific">Thelephora terrestris</name>
    <dbReference type="NCBI Taxonomy" id="56493"/>
    <lineage>
        <taxon>Eukaryota</taxon>
        <taxon>Fungi</taxon>
        <taxon>Dikarya</taxon>
        <taxon>Basidiomycota</taxon>
        <taxon>Agaricomycotina</taxon>
        <taxon>Agaricomycetes</taxon>
        <taxon>Thelephorales</taxon>
        <taxon>Thelephoraceae</taxon>
        <taxon>Thelephora</taxon>
    </lineage>
</organism>
<evidence type="ECO:0000259" key="2">
    <source>
        <dbReference type="Pfam" id="PF18596"/>
    </source>
</evidence>
<evidence type="ECO:0000313" key="3">
    <source>
        <dbReference type="EMBL" id="KAF9777886.1"/>
    </source>
</evidence>
<dbReference type="AlphaFoldDB" id="A0A9P6H250"/>
<reference evidence="3" key="2">
    <citation type="submission" date="2020-11" db="EMBL/GenBank/DDBJ databases">
        <authorList>
            <consortium name="DOE Joint Genome Institute"/>
            <person name="Kuo A."/>
            <person name="Miyauchi S."/>
            <person name="Kiss E."/>
            <person name="Drula E."/>
            <person name="Kohler A."/>
            <person name="Sanchez-Garcia M."/>
            <person name="Andreopoulos B."/>
            <person name="Barry K.W."/>
            <person name="Bonito G."/>
            <person name="Buee M."/>
            <person name="Carver A."/>
            <person name="Chen C."/>
            <person name="Cichocki N."/>
            <person name="Clum A."/>
            <person name="Culley D."/>
            <person name="Crous P.W."/>
            <person name="Fauchery L."/>
            <person name="Girlanda M."/>
            <person name="Hayes R."/>
            <person name="Keri Z."/>
            <person name="Labutti K."/>
            <person name="Lipzen A."/>
            <person name="Lombard V."/>
            <person name="Magnuson J."/>
            <person name="Maillard F."/>
            <person name="Morin E."/>
            <person name="Murat C."/>
            <person name="Nolan M."/>
            <person name="Ohm R."/>
            <person name="Pangilinan J."/>
            <person name="Pereira M."/>
            <person name="Perotto S."/>
            <person name="Peter M."/>
            <person name="Riley R."/>
            <person name="Sitrit Y."/>
            <person name="Stielow B."/>
            <person name="Szollosi G."/>
            <person name="Zifcakova L."/>
            <person name="Stursova M."/>
            <person name="Spatafora J.W."/>
            <person name="Tedersoo L."/>
            <person name="Vaario L.-M."/>
            <person name="Yamada A."/>
            <person name="Yan M."/>
            <person name="Wang P."/>
            <person name="Xu J."/>
            <person name="Bruns T."/>
            <person name="Baldrian P."/>
            <person name="Vilgalys R."/>
            <person name="Henrissat B."/>
            <person name="Grigoriev I.V."/>
            <person name="Hibbett D."/>
            <person name="Nagy L.G."/>
            <person name="Martin F.M."/>
        </authorList>
    </citation>
    <scope>NUCLEOTIDE SEQUENCE</scope>
    <source>
        <strain evidence="3">UH-Tt-Lm1</strain>
    </source>
</reference>
<proteinExistence type="predicted"/>
<name>A0A9P6H250_9AGAM</name>